<sequence>MNIFLKLFALLYTYYVHRLEKKIGYRVIFTKIPGTWINGLMTLNMERSWARQGIKAWGVNYWTIGSLTEEGISSRYDRNQKQYQSWLGAYLVKFKEGRKFTLQDHFNLAVADQKNWLEDFHDPHPFIEMPAENVAKSEPIKIGEYSGTLYEFGWGPSHSDVGKNVSNLQNKILMALTGSMFDEYNKRLHLKGSNFIPKDIRTDYETVILKGYIAVVELEKNVKVVLYGNGAELLDRYSNEAKDYTPLLKEDILMAFKAVVINKT</sequence>
<reference evidence="1 2" key="1">
    <citation type="journal article" date="2015" name="Nature">
        <title>rRNA introns, odd ribosomes, and small enigmatic genomes across a large radiation of phyla.</title>
        <authorList>
            <person name="Brown C.T."/>
            <person name="Hug L.A."/>
            <person name="Thomas B.C."/>
            <person name="Sharon I."/>
            <person name="Castelle C.J."/>
            <person name="Singh A."/>
            <person name="Wilkins M.J."/>
            <person name="Williams K.H."/>
            <person name="Banfield J.F."/>
        </authorList>
    </citation>
    <scope>NUCLEOTIDE SEQUENCE [LARGE SCALE GENOMIC DNA]</scope>
</reference>
<proteinExistence type="predicted"/>
<evidence type="ECO:0000313" key="2">
    <source>
        <dbReference type="Proteomes" id="UP000034032"/>
    </source>
</evidence>
<comment type="caution">
    <text evidence="1">The sequence shown here is derived from an EMBL/GenBank/DDBJ whole genome shotgun (WGS) entry which is preliminary data.</text>
</comment>
<evidence type="ECO:0000313" key="1">
    <source>
        <dbReference type="EMBL" id="KKT81933.1"/>
    </source>
</evidence>
<protein>
    <submittedName>
        <fullName evidence="1">Uncharacterized protein</fullName>
    </submittedName>
</protein>
<dbReference type="EMBL" id="LCJR01000013">
    <property type="protein sequence ID" value="KKT81933.1"/>
    <property type="molecule type" value="Genomic_DNA"/>
</dbReference>
<organism evidence="1 2">
    <name type="scientific">Candidatus Yanofskybacteria bacterium GW2011_GWA2_44_9</name>
    <dbReference type="NCBI Taxonomy" id="1619025"/>
    <lineage>
        <taxon>Bacteria</taxon>
        <taxon>Candidatus Yanofskyibacteriota</taxon>
    </lineage>
</organism>
<dbReference type="AlphaFoldDB" id="A0A0G1KEB5"/>
<name>A0A0G1KEB5_9BACT</name>
<gene>
    <name evidence="1" type="ORF">UW79_C0013G0060</name>
</gene>
<accession>A0A0G1KEB5</accession>
<dbReference type="Proteomes" id="UP000034032">
    <property type="component" value="Unassembled WGS sequence"/>
</dbReference>